<dbReference type="Proteomes" id="UP001285908">
    <property type="component" value="Unassembled WGS sequence"/>
</dbReference>
<feature type="region of interest" description="Disordered" evidence="1">
    <location>
        <begin position="132"/>
        <end position="170"/>
    </location>
</feature>
<reference evidence="2 3" key="1">
    <citation type="journal article" date="2023" name="Mol. Phylogenet. Evol.">
        <title>Genome-scale phylogeny and comparative genomics of the fungal order Sordariales.</title>
        <authorList>
            <person name="Hensen N."/>
            <person name="Bonometti L."/>
            <person name="Westerberg I."/>
            <person name="Brannstrom I.O."/>
            <person name="Guillou S."/>
            <person name="Cros-Aarteil S."/>
            <person name="Calhoun S."/>
            <person name="Haridas S."/>
            <person name="Kuo A."/>
            <person name="Mondo S."/>
            <person name="Pangilinan J."/>
            <person name="Riley R."/>
            <person name="LaButti K."/>
            <person name="Andreopoulos B."/>
            <person name="Lipzen A."/>
            <person name="Chen C."/>
            <person name="Yan M."/>
            <person name="Daum C."/>
            <person name="Ng V."/>
            <person name="Clum A."/>
            <person name="Steindorff A."/>
            <person name="Ohm R.A."/>
            <person name="Martin F."/>
            <person name="Silar P."/>
            <person name="Natvig D.O."/>
            <person name="Lalanne C."/>
            <person name="Gautier V."/>
            <person name="Ament-Velasquez S.L."/>
            <person name="Kruys A."/>
            <person name="Hutchinson M.I."/>
            <person name="Powell A.J."/>
            <person name="Barry K."/>
            <person name="Miller A.N."/>
            <person name="Grigoriev I.V."/>
            <person name="Debuchy R."/>
            <person name="Gladieux P."/>
            <person name="Hiltunen Thoren M."/>
            <person name="Johannesson H."/>
        </authorList>
    </citation>
    <scope>NUCLEOTIDE SEQUENCE [LARGE SCALE GENOMIC DNA]</scope>
    <source>
        <strain evidence="2 3">FGSC 10403</strain>
    </source>
</reference>
<dbReference type="AlphaFoldDB" id="A0AAJ0I5W6"/>
<dbReference type="RefSeq" id="XP_062691975.1">
    <property type="nucleotide sequence ID" value="XM_062837336.1"/>
</dbReference>
<gene>
    <name evidence="2" type="ORF">B0T23DRAFT_382508</name>
</gene>
<name>A0AAJ0I5W6_9PEZI</name>
<evidence type="ECO:0000313" key="2">
    <source>
        <dbReference type="EMBL" id="KAK3490792.1"/>
    </source>
</evidence>
<sequence length="170" mass="19113">MFPSLTADRNFAYSLAGGQVQRSSSPPTSRTCRMYAEIGKAAGVDYTWENCRERAKVELRCSEGGERRIDEGNEDQPRFNIVADPTQEENQGKSRAWLRRERDGFSAALQVCRIPSWDSSLFRKMSQVSGVSPHKLLQTDTGRAGSGRSSCFQNSKEDYRPASSFPRHLI</sequence>
<evidence type="ECO:0000256" key="1">
    <source>
        <dbReference type="SAM" id="MobiDB-lite"/>
    </source>
</evidence>
<dbReference type="EMBL" id="JAULSX010000005">
    <property type="protein sequence ID" value="KAK3490792.1"/>
    <property type="molecule type" value="Genomic_DNA"/>
</dbReference>
<feature type="region of interest" description="Disordered" evidence="1">
    <location>
        <begin position="67"/>
        <end position="94"/>
    </location>
</feature>
<comment type="caution">
    <text evidence="2">The sequence shown here is derived from an EMBL/GenBank/DDBJ whole genome shotgun (WGS) entry which is preliminary data.</text>
</comment>
<proteinExistence type="predicted"/>
<organism evidence="2 3">
    <name type="scientific">Neurospora hispaniola</name>
    <dbReference type="NCBI Taxonomy" id="588809"/>
    <lineage>
        <taxon>Eukaryota</taxon>
        <taxon>Fungi</taxon>
        <taxon>Dikarya</taxon>
        <taxon>Ascomycota</taxon>
        <taxon>Pezizomycotina</taxon>
        <taxon>Sordariomycetes</taxon>
        <taxon>Sordariomycetidae</taxon>
        <taxon>Sordariales</taxon>
        <taxon>Sordariaceae</taxon>
        <taxon>Neurospora</taxon>
    </lineage>
</organism>
<accession>A0AAJ0I5W6</accession>
<dbReference type="GeneID" id="87874958"/>
<keyword evidence="3" id="KW-1185">Reference proteome</keyword>
<evidence type="ECO:0000313" key="3">
    <source>
        <dbReference type="Proteomes" id="UP001285908"/>
    </source>
</evidence>
<protein>
    <submittedName>
        <fullName evidence="2">Uncharacterized protein</fullName>
    </submittedName>
</protein>
<feature type="compositionally biased region" description="Basic and acidic residues" evidence="1">
    <location>
        <begin position="67"/>
        <end position="77"/>
    </location>
</feature>